<comment type="caution">
    <text evidence="8">The sequence shown here is derived from an EMBL/GenBank/DDBJ whole genome shotgun (WGS) entry which is preliminary data.</text>
</comment>
<dbReference type="SMART" id="SM00353">
    <property type="entry name" value="HLH"/>
    <property type="match status" value="1"/>
</dbReference>
<keyword evidence="2" id="KW-0805">Transcription regulation</keyword>
<dbReference type="Proteomes" id="UP000499080">
    <property type="component" value="Unassembled WGS sequence"/>
</dbReference>
<dbReference type="GO" id="GO:0005634">
    <property type="term" value="C:nucleus"/>
    <property type="evidence" value="ECO:0007669"/>
    <property type="project" value="UniProtKB-SubCell"/>
</dbReference>
<evidence type="ECO:0000256" key="2">
    <source>
        <dbReference type="ARBA" id="ARBA00023015"/>
    </source>
</evidence>
<sequence length="200" mass="23276">MGQRNQQRRAEEIEEQRNSRLAVMAQRGQEGRAEETDEQRNSRLAIMSQRGQERRAEGTDEQRNSRLSAMLQHAIKESNVERQMDPYSESEPIIQRTVANARERNRTSSVNVAFSLLRTHIPTEPKDRKLSKIETLRLAVSYIKHLANLVTANAEGYYGGQVCQRYSYRHHDCKDFSRYKQICTFCLAESKQDLKNHTSF</sequence>
<protein>
    <submittedName>
        <fullName evidence="8">Transcription factor 15</fullName>
    </submittedName>
</protein>
<dbReference type="GO" id="GO:0046983">
    <property type="term" value="F:protein dimerization activity"/>
    <property type="evidence" value="ECO:0007669"/>
    <property type="project" value="InterPro"/>
</dbReference>
<dbReference type="PANTHER" id="PTHR23349:SF42">
    <property type="entry name" value="BHLH DOMAIN-CONTAINING PROTEIN"/>
    <property type="match status" value="1"/>
</dbReference>
<dbReference type="InterPro" id="IPR011598">
    <property type="entry name" value="bHLH_dom"/>
</dbReference>
<organism evidence="8 10">
    <name type="scientific">Araneus ventricosus</name>
    <name type="common">Orbweaver spider</name>
    <name type="synonym">Epeira ventricosa</name>
    <dbReference type="NCBI Taxonomy" id="182803"/>
    <lineage>
        <taxon>Eukaryota</taxon>
        <taxon>Metazoa</taxon>
        <taxon>Ecdysozoa</taxon>
        <taxon>Arthropoda</taxon>
        <taxon>Chelicerata</taxon>
        <taxon>Arachnida</taxon>
        <taxon>Araneae</taxon>
        <taxon>Araneomorphae</taxon>
        <taxon>Entelegynae</taxon>
        <taxon>Araneoidea</taxon>
        <taxon>Araneidae</taxon>
        <taxon>Araneus</taxon>
    </lineage>
</organism>
<evidence type="ECO:0000256" key="5">
    <source>
        <dbReference type="ARBA" id="ARBA00023242"/>
    </source>
</evidence>
<proteinExistence type="predicted"/>
<feature type="region of interest" description="Disordered" evidence="6">
    <location>
        <begin position="1"/>
        <end position="65"/>
    </location>
</feature>
<evidence type="ECO:0000256" key="4">
    <source>
        <dbReference type="ARBA" id="ARBA00023163"/>
    </source>
</evidence>
<keyword evidence="5" id="KW-0539">Nucleus</keyword>
<dbReference type="SUPFAM" id="SSF47459">
    <property type="entry name" value="HLH, helix-loop-helix DNA-binding domain"/>
    <property type="match status" value="1"/>
</dbReference>
<dbReference type="CDD" id="cd11465">
    <property type="entry name" value="bHLH_TS_scleraxis_like"/>
    <property type="match status" value="1"/>
</dbReference>
<dbReference type="OrthoDB" id="6106870at2759"/>
<dbReference type="InterPro" id="IPR048998">
    <property type="entry name" value="STPR"/>
</dbReference>
<dbReference type="InterPro" id="IPR036638">
    <property type="entry name" value="HLH_DNA-bd_sf"/>
</dbReference>
<keyword evidence="4" id="KW-0804">Transcription</keyword>
<feature type="compositionally biased region" description="Basic and acidic residues" evidence="6">
    <location>
        <begin position="29"/>
        <end position="41"/>
    </location>
</feature>
<name>A0A4Y2WFH8_ARAVE</name>
<dbReference type="FunFam" id="4.10.280.10:FF:000010">
    <property type="entry name" value="Scleraxis bHLH transcription factor"/>
    <property type="match status" value="1"/>
</dbReference>
<dbReference type="InterPro" id="IPR050283">
    <property type="entry name" value="E-box_TF_Regulators"/>
</dbReference>
<dbReference type="EMBL" id="BGPR01059265">
    <property type="protein sequence ID" value="GBO35306.1"/>
    <property type="molecule type" value="Genomic_DNA"/>
</dbReference>
<dbReference type="Gene3D" id="4.10.280.10">
    <property type="entry name" value="Helix-loop-helix DNA-binding domain"/>
    <property type="match status" value="1"/>
</dbReference>
<dbReference type="Pfam" id="PF00010">
    <property type="entry name" value="HLH"/>
    <property type="match status" value="1"/>
</dbReference>
<evidence type="ECO:0000313" key="10">
    <source>
        <dbReference type="Proteomes" id="UP000499080"/>
    </source>
</evidence>
<dbReference type="GO" id="GO:0000981">
    <property type="term" value="F:DNA-binding transcription factor activity, RNA polymerase II-specific"/>
    <property type="evidence" value="ECO:0007669"/>
    <property type="project" value="TreeGrafter"/>
</dbReference>
<dbReference type="AlphaFoldDB" id="A0A4Y2WFH8"/>
<dbReference type="GO" id="GO:0000977">
    <property type="term" value="F:RNA polymerase II transcription regulatory region sequence-specific DNA binding"/>
    <property type="evidence" value="ECO:0007669"/>
    <property type="project" value="TreeGrafter"/>
</dbReference>
<dbReference type="PANTHER" id="PTHR23349">
    <property type="entry name" value="BASIC HELIX-LOOP-HELIX TRANSCRIPTION FACTOR, TWIST"/>
    <property type="match status" value="1"/>
</dbReference>
<evidence type="ECO:0000256" key="1">
    <source>
        <dbReference type="ARBA" id="ARBA00004123"/>
    </source>
</evidence>
<accession>A0A4Y2WFH8</accession>
<dbReference type="GO" id="GO:0032502">
    <property type="term" value="P:developmental process"/>
    <property type="evidence" value="ECO:0007669"/>
    <property type="project" value="TreeGrafter"/>
</dbReference>
<dbReference type="PROSITE" id="PS50888">
    <property type="entry name" value="BHLH"/>
    <property type="match status" value="1"/>
</dbReference>
<comment type="subcellular location">
    <subcellularLocation>
        <location evidence="1">Nucleus</location>
    </subcellularLocation>
</comment>
<dbReference type="Pfam" id="PF21107">
    <property type="entry name" value="STPRs"/>
    <property type="match status" value="1"/>
</dbReference>
<keyword evidence="10" id="KW-1185">Reference proteome</keyword>
<evidence type="ECO:0000313" key="8">
    <source>
        <dbReference type="EMBL" id="GBO35306.1"/>
    </source>
</evidence>
<evidence type="ECO:0000313" key="9">
    <source>
        <dbReference type="EMBL" id="GBO35307.1"/>
    </source>
</evidence>
<evidence type="ECO:0000256" key="6">
    <source>
        <dbReference type="SAM" id="MobiDB-lite"/>
    </source>
</evidence>
<evidence type="ECO:0000256" key="3">
    <source>
        <dbReference type="ARBA" id="ARBA00023125"/>
    </source>
</evidence>
<evidence type="ECO:0000259" key="7">
    <source>
        <dbReference type="PROSITE" id="PS50888"/>
    </source>
</evidence>
<dbReference type="EMBL" id="BGPR01059267">
    <property type="protein sequence ID" value="GBO35307.1"/>
    <property type="molecule type" value="Genomic_DNA"/>
</dbReference>
<reference evidence="8 10" key="1">
    <citation type="journal article" date="2019" name="Sci. Rep.">
        <title>Orb-weaving spider Araneus ventricosus genome elucidates the spidroin gene catalogue.</title>
        <authorList>
            <person name="Kono N."/>
            <person name="Nakamura H."/>
            <person name="Ohtoshi R."/>
            <person name="Moran D.A.P."/>
            <person name="Shinohara A."/>
            <person name="Yoshida Y."/>
            <person name="Fujiwara M."/>
            <person name="Mori M."/>
            <person name="Tomita M."/>
            <person name="Arakawa K."/>
        </authorList>
    </citation>
    <scope>NUCLEOTIDE SEQUENCE [LARGE SCALE GENOMIC DNA]</scope>
</reference>
<keyword evidence="3" id="KW-0238">DNA-binding</keyword>
<feature type="compositionally biased region" description="Basic and acidic residues" evidence="6">
    <location>
        <begin position="51"/>
        <end position="64"/>
    </location>
</feature>
<feature type="compositionally biased region" description="Basic and acidic residues" evidence="6">
    <location>
        <begin position="8"/>
        <end position="18"/>
    </location>
</feature>
<feature type="domain" description="BHLH" evidence="7">
    <location>
        <begin position="94"/>
        <end position="146"/>
    </location>
</feature>
<gene>
    <name evidence="8" type="primary">TCF15_1</name>
    <name evidence="9" type="synonym">TCF15_0</name>
    <name evidence="8" type="ORF">AVEN_3058_1</name>
    <name evidence="9" type="ORF">AVEN_54328_1</name>
</gene>